<feature type="signal peptide" evidence="2">
    <location>
        <begin position="1"/>
        <end position="26"/>
    </location>
</feature>
<keyword evidence="2" id="KW-0732">Signal</keyword>
<feature type="chain" id="PRO_5040224144" evidence="2">
    <location>
        <begin position="27"/>
        <end position="337"/>
    </location>
</feature>
<dbReference type="InterPro" id="IPR049492">
    <property type="entry name" value="BD-FAE-like_dom"/>
</dbReference>
<dbReference type="RefSeq" id="WP_019081695.1">
    <property type="nucleotide sequence ID" value="NZ_CFLA01000023.1"/>
</dbReference>
<dbReference type="InterPro" id="IPR050300">
    <property type="entry name" value="GDXG_lipolytic_enzyme"/>
</dbReference>
<evidence type="ECO:0000313" key="4">
    <source>
        <dbReference type="EMBL" id="CNE96322.1"/>
    </source>
</evidence>
<evidence type="ECO:0000259" key="3">
    <source>
        <dbReference type="Pfam" id="PF20434"/>
    </source>
</evidence>
<organism evidence="4 5">
    <name type="scientific">Yersinia enterocolitica</name>
    <dbReference type="NCBI Taxonomy" id="630"/>
    <lineage>
        <taxon>Bacteria</taxon>
        <taxon>Pseudomonadati</taxon>
        <taxon>Pseudomonadota</taxon>
        <taxon>Gammaproteobacteria</taxon>
        <taxon>Enterobacterales</taxon>
        <taxon>Yersiniaceae</taxon>
        <taxon>Yersinia</taxon>
    </lineage>
</organism>
<comment type="caution">
    <text evidence="4">The sequence shown here is derived from an EMBL/GenBank/DDBJ whole genome shotgun (WGS) entry which is preliminary data.</text>
</comment>
<dbReference type="PANTHER" id="PTHR48081">
    <property type="entry name" value="AB HYDROLASE SUPERFAMILY PROTEIN C4A8.06C"/>
    <property type="match status" value="1"/>
</dbReference>
<dbReference type="EC" id="3.1.1.-" evidence="4"/>
<sequence>MYKLPYKKALLTLVCLSIFPLFGANADIKMPSDWHGKKIEGPPQGANGCGEAPDISRITHKYLDVPYASVSDAQKMDIFLPEQWQLKYPVIINVHGGAFFGCDKMDNQLVPALYGLEKGYAVVNINYRLSPEAAWPAQINDVKAAIKFVRANAKKYNFDPDNIVLMGGSAGGNLVALAGVSADVKSLEDPALGYPDVSTKVQAVIAWYPPINFLKMDEQWKQIGIDGQKHSTADSFESFLMRKQISQVPPDIMDTTNPEKYITKDAPPFLIQHGYKDSVIPRLQSQEFADKLAQAIGGDNVEYNLLMESDHAEDKYFHTQNNLERNYEFLSRHLNLK</sequence>
<dbReference type="AlphaFoldDB" id="A0A9P1PST1"/>
<reference evidence="4 5" key="1">
    <citation type="submission" date="2015-03" db="EMBL/GenBank/DDBJ databases">
        <authorList>
            <consortium name="Pathogen Informatics"/>
            <person name="Murphy D."/>
        </authorList>
    </citation>
    <scope>NUCLEOTIDE SEQUENCE [LARGE SCALE GENOMIC DNA]</scope>
    <source>
        <strain evidence="4 5">IP27818</strain>
    </source>
</reference>
<dbReference type="InterPro" id="IPR029058">
    <property type="entry name" value="AB_hydrolase_fold"/>
</dbReference>
<proteinExistence type="predicted"/>
<dbReference type="Pfam" id="PF20434">
    <property type="entry name" value="BD-FAE"/>
    <property type="match status" value="1"/>
</dbReference>
<accession>A0A9P1PST1</accession>
<dbReference type="Gene3D" id="3.40.50.1820">
    <property type="entry name" value="alpha/beta hydrolase"/>
    <property type="match status" value="1"/>
</dbReference>
<dbReference type="PANTHER" id="PTHR48081:SF13">
    <property type="entry name" value="ALPHA_BETA HYDROLASE"/>
    <property type="match status" value="1"/>
</dbReference>
<dbReference type="EMBL" id="CPZF01000001">
    <property type="protein sequence ID" value="CNE96322.1"/>
    <property type="molecule type" value="Genomic_DNA"/>
</dbReference>
<feature type="domain" description="BD-FAE-like" evidence="3">
    <location>
        <begin position="76"/>
        <end position="292"/>
    </location>
</feature>
<dbReference type="Proteomes" id="UP000041356">
    <property type="component" value="Unassembled WGS sequence"/>
</dbReference>
<evidence type="ECO:0000256" key="1">
    <source>
        <dbReference type="ARBA" id="ARBA00022801"/>
    </source>
</evidence>
<dbReference type="GO" id="GO:0016787">
    <property type="term" value="F:hydrolase activity"/>
    <property type="evidence" value="ECO:0007669"/>
    <property type="project" value="UniProtKB-KW"/>
</dbReference>
<dbReference type="SUPFAM" id="SSF53474">
    <property type="entry name" value="alpha/beta-Hydrolases"/>
    <property type="match status" value="1"/>
</dbReference>
<protein>
    <submittedName>
        <fullName evidence="4">Para-nitrobenzyl esterase</fullName>
        <ecNumber evidence="4">3.1.1.-</ecNumber>
    </submittedName>
</protein>
<gene>
    <name evidence="4" type="primary">pnbA</name>
    <name evidence="4" type="ORF">ERS137939_00341</name>
</gene>
<name>A0A9P1PST1_YEREN</name>
<evidence type="ECO:0000256" key="2">
    <source>
        <dbReference type="SAM" id="SignalP"/>
    </source>
</evidence>
<evidence type="ECO:0000313" key="5">
    <source>
        <dbReference type="Proteomes" id="UP000041356"/>
    </source>
</evidence>
<keyword evidence="1 4" id="KW-0378">Hydrolase</keyword>